<dbReference type="Proteomes" id="UP000002016">
    <property type="component" value="Chromosome"/>
</dbReference>
<dbReference type="Pfam" id="PF02604">
    <property type="entry name" value="PhdYeFM_antitox"/>
    <property type="match status" value="1"/>
</dbReference>
<dbReference type="AlphaFoldDB" id="A8F6Q5"/>
<dbReference type="HOGENOM" id="CLU_172543_0_0_0"/>
<reference evidence="3 4" key="2">
    <citation type="journal article" date="2009" name="Proc. Natl. Acad. Sci. U.S.A.">
        <title>On the chimeric nature, thermophilic origin, and phylogenetic placement of the Thermotogales.</title>
        <authorList>
            <person name="Zhaxybayeva O."/>
            <person name="Swithers K.S."/>
            <person name="Lapierre P."/>
            <person name="Fournier G.P."/>
            <person name="Bickhart D.M."/>
            <person name="DeBoy R.T."/>
            <person name="Nelson K.E."/>
            <person name="Nesbo C.L."/>
            <person name="Doolittle W.F."/>
            <person name="Gogarten J.P."/>
            <person name="Noll K.M."/>
        </authorList>
    </citation>
    <scope>NUCLEOTIDE SEQUENCE [LARGE SCALE GENOMIC DNA]</scope>
    <source>
        <strain evidence="4">ATCC BAA-301 / DSM 14385 / NBRC 107922 / TMO</strain>
    </source>
</reference>
<dbReference type="InterPro" id="IPR006442">
    <property type="entry name" value="Antitoxin_Phd/YefM"/>
</dbReference>
<dbReference type="eggNOG" id="COG4118">
    <property type="taxonomic scope" value="Bacteria"/>
</dbReference>
<reference evidence="3 4" key="1">
    <citation type="submission" date="2007-08" db="EMBL/GenBank/DDBJ databases">
        <title>Complete sequence of Thermotoga lettingae TMO.</title>
        <authorList>
            <consortium name="US DOE Joint Genome Institute"/>
            <person name="Copeland A."/>
            <person name="Lucas S."/>
            <person name="Lapidus A."/>
            <person name="Barry K."/>
            <person name="Glavina del Rio T."/>
            <person name="Dalin E."/>
            <person name="Tice H."/>
            <person name="Pitluck S."/>
            <person name="Foster B."/>
            <person name="Bruce D."/>
            <person name="Schmutz J."/>
            <person name="Larimer F."/>
            <person name="Land M."/>
            <person name="Hauser L."/>
            <person name="Kyrpides N."/>
            <person name="Mikhailova N."/>
            <person name="Nelson K."/>
            <person name="Gogarten J.P."/>
            <person name="Noll K."/>
            <person name="Richardson P."/>
        </authorList>
    </citation>
    <scope>NUCLEOTIDE SEQUENCE [LARGE SCALE GENOMIC DNA]</scope>
    <source>
        <strain evidence="4">ATCC BAA-301 / DSM 14385 / NBRC 107922 / TMO</strain>
    </source>
</reference>
<dbReference type="Gene3D" id="3.40.1620.10">
    <property type="entry name" value="YefM-like domain"/>
    <property type="match status" value="1"/>
</dbReference>
<dbReference type="PANTHER" id="PTHR33713:SF10">
    <property type="entry name" value="ANTITOXIN YAFN"/>
    <property type="match status" value="1"/>
</dbReference>
<dbReference type="KEGG" id="tle:Tlet_1281"/>
<dbReference type="NCBIfam" id="TIGR01552">
    <property type="entry name" value="phd_fam"/>
    <property type="match status" value="1"/>
</dbReference>
<comment type="similarity">
    <text evidence="1 2">Belongs to the phD/YefM antitoxin family.</text>
</comment>
<proteinExistence type="inferred from homology"/>
<dbReference type="STRING" id="416591.Tlet_1281"/>
<evidence type="ECO:0000256" key="1">
    <source>
        <dbReference type="ARBA" id="ARBA00009981"/>
    </source>
</evidence>
<evidence type="ECO:0000256" key="2">
    <source>
        <dbReference type="RuleBase" id="RU362080"/>
    </source>
</evidence>
<dbReference type="InterPro" id="IPR036165">
    <property type="entry name" value="YefM-like_sf"/>
</dbReference>
<keyword evidence="4" id="KW-1185">Reference proteome</keyword>
<dbReference type="SUPFAM" id="SSF143120">
    <property type="entry name" value="YefM-like"/>
    <property type="match status" value="1"/>
</dbReference>
<gene>
    <name evidence="3" type="ordered locus">Tlet_1281</name>
</gene>
<comment type="function">
    <text evidence="2">Antitoxin component of a type II toxin-antitoxin (TA) system.</text>
</comment>
<name>A8F6Q5_PSELT</name>
<evidence type="ECO:0000313" key="4">
    <source>
        <dbReference type="Proteomes" id="UP000002016"/>
    </source>
</evidence>
<protein>
    <recommendedName>
        <fullName evidence="2">Antitoxin</fullName>
    </recommendedName>
</protein>
<sequence length="111" mass="12864">MVFLQLDFAGKNDYNYGQEDLQLRSKRSEKFYSIAQAKAKLSEVVKESQKDDVLITKNGVPYAALIGYERYRKISKLMDDLYDLYLLEVGDPSKFAEISSDKMLDEDFEEV</sequence>
<evidence type="ECO:0000313" key="3">
    <source>
        <dbReference type="EMBL" id="ABV33839.1"/>
    </source>
</evidence>
<dbReference type="PANTHER" id="PTHR33713">
    <property type="entry name" value="ANTITOXIN YAFN-RELATED"/>
    <property type="match status" value="1"/>
</dbReference>
<accession>A8F6Q5</accession>
<organism evidence="3 4">
    <name type="scientific">Pseudothermotoga lettingae (strain ATCC BAA-301 / DSM 14385 / NBRC 107922 / TMO)</name>
    <name type="common">Thermotoga lettingae</name>
    <dbReference type="NCBI Taxonomy" id="416591"/>
    <lineage>
        <taxon>Bacteria</taxon>
        <taxon>Thermotogati</taxon>
        <taxon>Thermotogota</taxon>
        <taxon>Thermotogae</taxon>
        <taxon>Thermotogales</taxon>
        <taxon>Thermotogaceae</taxon>
        <taxon>Pseudothermotoga</taxon>
    </lineage>
</organism>
<dbReference type="EMBL" id="CP000812">
    <property type="protein sequence ID" value="ABV33839.1"/>
    <property type="molecule type" value="Genomic_DNA"/>
</dbReference>
<dbReference type="InterPro" id="IPR051405">
    <property type="entry name" value="phD/YefM_antitoxin"/>
</dbReference>